<evidence type="ECO:0000256" key="1">
    <source>
        <dbReference type="SAM" id="MobiDB-lite"/>
    </source>
</evidence>
<dbReference type="Proteomes" id="UP000054279">
    <property type="component" value="Unassembled WGS sequence"/>
</dbReference>
<sequence length="90" mass="10362">ARDINVQHNQETLKRLSNQNPFLYVDLKCQDTTLAYAWCAPLRAEHPQYEEPNLNSGRGSLVLNHHDQSSAEPCSKWRTELVHHASKPKQ</sequence>
<organism evidence="2 3">
    <name type="scientific">Sphaerobolus stellatus (strain SS14)</name>
    <dbReference type="NCBI Taxonomy" id="990650"/>
    <lineage>
        <taxon>Eukaryota</taxon>
        <taxon>Fungi</taxon>
        <taxon>Dikarya</taxon>
        <taxon>Basidiomycota</taxon>
        <taxon>Agaricomycotina</taxon>
        <taxon>Agaricomycetes</taxon>
        <taxon>Phallomycetidae</taxon>
        <taxon>Geastrales</taxon>
        <taxon>Sphaerobolaceae</taxon>
        <taxon>Sphaerobolus</taxon>
    </lineage>
</organism>
<feature type="non-terminal residue" evidence="2">
    <location>
        <position position="1"/>
    </location>
</feature>
<evidence type="ECO:0000313" key="2">
    <source>
        <dbReference type="EMBL" id="KIJ37686.1"/>
    </source>
</evidence>
<dbReference type="AlphaFoldDB" id="A0A0C9VJR6"/>
<dbReference type="EMBL" id="KN837167">
    <property type="protein sequence ID" value="KIJ37686.1"/>
    <property type="molecule type" value="Genomic_DNA"/>
</dbReference>
<accession>A0A0C9VJR6</accession>
<keyword evidence="3" id="KW-1185">Reference proteome</keyword>
<dbReference type="HOGENOM" id="CLU_2446821_0_0_1"/>
<name>A0A0C9VJR6_SPHS4</name>
<feature type="compositionally biased region" description="Basic and acidic residues" evidence="1">
    <location>
        <begin position="64"/>
        <end position="83"/>
    </location>
</feature>
<protein>
    <submittedName>
        <fullName evidence="2">Unplaced genomic scaffold SPHSTscaffold_92, whole genome shotgun sequence</fullName>
    </submittedName>
</protein>
<evidence type="ECO:0000313" key="3">
    <source>
        <dbReference type="Proteomes" id="UP000054279"/>
    </source>
</evidence>
<reference evidence="2 3" key="1">
    <citation type="submission" date="2014-06" db="EMBL/GenBank/DDBJ databases">
        <title>Evolutionary Origins and Diversification of the Mycorrhizal Mutualists.</title>
        <authorList>
            <consortium name="DOE Joint Genome Institute"/>
            <consortium name="Mycorrhizal Genomics Consortium"/>
            <person name="Kohler A."/>
            <person name="Kuo A."/>
            <person name="Nagy L.G."/>
            <person name="Floudas D."/>
            <person name="Copeland A."/>
            <person name="Barry K.W."/>
            <person name="Cichocki N."/>
            <person name="Veneault-Fourrey C."/>
            <person name="LaButti K."/>
            <person name="Lindquist E.A."/>
            <person name="Lipzen A."/>
            <person name="Lundell T."/>
            <person name="Morin E."/>
            <person name="Murat C."/>
            <person name="Riley R."/>
            <person name="Ohm R."/>
            <person name="Sun H."/>
            <person name="Tunlid A."/>
            <person name="Henrissat B."/>
            <person name="Grigoriev I.V."/>
            <person name="Hibbett D.S."/>
            <person name="Martin F."/>
        </authorList>
    </citation>
    <scope>NUCLEOTIDE SEQUENCE [LARGE SCALE GENOMIC DNA]</scope>
    <source>
        <strain evidence="2 3">SS14</strain>
    </source>
</reference>
<gene>
    <name evidence="2" type="ORF">M422DRAFT_33592</name>
</gene>
<feature type="region of interest" description="Disordered" evidence="1">
    <location>
        <begin position="49"/>
        <end position="90"/>
    </location>
</feature>
<proteinExistence type="predicted"/>